<feature type="chain" id="PRO_5011505988" evidence="1">
    <location>
        <begin position="27"/>
        <end position="234"/>
    </location>
</feature>
<dbReference type="AlphaFoldDB" id="A0A1G5SAU1"/>
<proteinExistence type="predicted"/>
<protein>
    <submittedName>
        <fullName evidence="3">Putative PEP motif anchor domain protein</fullName>
    </submittedName>
</protein>
<keyword evidence="1" id="KW-0732">Signal</keyword>
<accession>A0A1G5SAU1</accession>
<dbReference type="RefSeq" id="WP_090283693.1">
    <property type="nucleotide sequence ID" value="NZ_FMWO01000020.1"/>
</dbReference>
<dbReference type="EMBL" id="FMWO01000020">
    <property type="protein sequence ID" value="SCZ84315.1"/>
    <property type="molecule type" value="Genomic_DNA"/>
</dbReference>
<keyword evidence="4" id="KW-1185">Reference proteome</keyword>
<dbReference type="NCBIfam" id="TIGR02595">
    <property type="entry name" value="PEP_CTERM"/>
    <property type="match status" value="1"/>
</dbReference>
<feature type="domain" description="Ice-binding protein C-terminal" evidence="2">
    <location>
        <begin position="210"/>
        <end position="231"/>
    </location>
</feature>
<dbReference type="InterPro" id="IPR013424">
    <property type="entry name" value="Ice-binding_C"/>
</dbReference>
<evidence type="ECO:0000256" key="1">
    <source>
        <dbReference type="SAM" id="SignalP"/>
    </source>
</evidence>
<feature type="signal peptide" evidence="1">
    <location>
        <begin position="1"/>
        <end position="26"/>
    </location>
</feature>
<evidence type="ECO:0000313" key="3">
    <source>
        <dbReference type="EMBL" id="SCZ84315.1"/>
    </source>
</evidence>
<organism evidence="3 4">
    <name type="scientific">Nitrosomonas mobilis</name>
    <dbReference type="NCBI Taxonomy" id="51642"/>
    <lineage>
        <taxon>Bacteria</taxon>
        <taxon>Pseudomonadati</taxon>
        <taxon>Pseudomonadota</taxon>
        <taxon>Betaproteobacteria</taxon>
        <taxon>Nitrosomonadales</taxon>
        <taxon>Nitrosomonadaceae</taxon>
        <taxon>Nitrosomonas</taxon>
    </lineage>
</organism>
<reference evidence="3 4" key="1">
    <citation type="submission" date="2016-10" db="EMBL/GenBank/DDBJ databases">
        <authorList>
            <person name="de Groot N.N."/>
        </authorList>
    </citation>
    <scope>NUCLEOTIDE SEQUENCE [LARGE SCALE GENOMIC DNA]</scope>
    <source>
        <strain evidence="3">1</strain>
    </source>
</reference>
<dbReference type="Proteomes" id="UP000198729">
    <property type="component" value="Unassembled WGS sequence"/>
</dbReference>
<dbReference type="Pfam" id="PF07589">
    <property type="entry name" value="PEP-CTERM"/>
    <property type="match status" value="1"/>
</dbReference>
<gene>
    <name evidence="3" type="ORF">NSMM_150053</name>
</gene>
<evidence type="ECO:0000259" key="2">
    <source>
        <dbReference type="Pfam" id="PF07589"/>
    </source>
</evidence>
<evidence type="ECO:0000313" key="4">
    <source>
        <dbReference type="Proteomes" id="UP000198729"/>
    </source>
</evidence>
<sequence length="234" mass="24346">MLQNTKIFLGGALLLSVLAISTNAHAVFLIDDFTDFQTVSDSGIAPGTGSTPLALSATASSLAGIQRTLFSDATGGGFGDQTILIGEPGGPGTGGMLAVSNNTFSAGTATITWNGFATSDFTAFSNAILLEVIAIDLNINVEMIVNGNTLTPSTSGLQTFTGPGNFFVNFATFSDPLAFQAVSQFQLKFTGPTAWDGQFRLLAAESNQEIPEPAMLFLMGLGFLGLMAVRKRII</sequence>
<name>A0A1G5SAU1_9PROT</name>